<evidence type="ECO:0008006" key="2">
    <source>
        <dbReference type="Google" id="ProtNLM"/>
    </source>
</evidence>
<reference evidence="1" key="2">
    <citation type="journal article" date="2024" name="Plant">
        <title>Genomic evolution and insights into agronomic trait innovations of Sesamum species.</title>
        <authorList>
            <person name="Miao H."/>
            <person name="Wang L."/>
            <person name="Qu L."/>
            <person name="Liu H."/>
            <person name="Sun Y."/>
            <person name="Le M."/>
            <person name="Wang Q."/>
            <person name="Wei S."/>
            <person name="Zheng Y."/>
            <person name="Lin W."/>
            <person name="Duan Y."/>
            <person name="Cao H."/>
            <person name="Xiong S."/>
            <person name="Wang X."/>
            <person name="Wei L."/>
            <person name="Li C."/>
            <person name="Ma Q."/>
            <person name="Ju M."/>
            <person name="Zhao R."/>
            <person name="Li G."/>
            <person name="Mu C."/>
            <person name="Tian Q."/>
            <person name="Mei H."/>
            <person name="Zhang T."/>
            <person name="Gao T."/>
            <person name="Zhang H."/>
        </authorList>
    </citation>
    <scope>NUCLEOTIDE SEQUENCE</scope>
    <source>
        <strain evidence="1">KEN8</strain>
    </source>
</reference>
<protein>
    <recommendedName>
        <fullName evidence="2">Reverse transcriptase domain-containing protein</fullName>
    </recommendedName>
</protein>
<sequence>MDMDDLGCAWGAMLRMMVSVDVNFPLKRALKIRTPSEDDHLVTFTYERLTNFLLSMCPSDATPPRITNSQNDATSSAGGPGVALSLAVLVLHMGFEFQWRVSALGTTRERCSLSLSRRGPYLKTILHYSNITKEQNVTEKHIQPVADAEGISPSSIALCGNRHGASYMRRAEARGDSRWLVVEREALASLNQAWNMQASKRLSRGLTPLFFLQQRLRRIPVGHNENLSLELSGGAEGRGSLGVTVGNFHRQLERLDRACCNDEWFSLFPEADVTHIHEACSYHVVVLLASDGDHSQGAKSKYSCFHLLIAFGRLQSYDRERHGRRIKELNEQLHIVTNKETTSIEGVFAKAIIFPLYLFLFYAKAFSGMLRKAEEEGAMNGVRVCQGGPRVTHLLFAYDKFIFCDTNCEALELITGMLAKFESRSGLQVNYQKCGVCLVGMARYTFWRNWQDYSRWDDRSYNQELVEEEFTGIDVACILQISTSPAPTLDTWKWHFGGKGVFSVRNAYRLALQWVDEASTSNGNGPRATGV</sequence>
<dbReference type="EMBL" id="JACGWM010000591">
    <property type="protein sequence ID" value="KAL0302260.1"/>
    <property type="molecule type" value="Genomic_DNA"/>
</dbReference>
<name>A0AAW2K8W2_9LAMI</name>
<accession>A0AAW2K8W2</accession>
<dbReference type="AlphaFoldDB" id="A0AAW2K8W2"/>
<gene>
    <name evidence="1" type="ORF">Scaly_3037700</name>
</gene>
<organism evidence="1">
    <name type="scientific">Sesamum calycinum</name>
    <dbReference type="NCBI Taxonomy" id="2727403"/>
    <lineage>
        <taxon>Eukaryota</taxon>
        <taxon>Viridiplantae</taxon>
        <taxon>Streptophyta</taxon>
        <taxon>Embryophyta</taxon>
        <taxon>Tracheophyta</taxon>
        <taxon>Spermatophyta</taxon>
        <taxon>Magnoliopsida</taxon>
        <taxon>eudicotyledons</taxon>
        <taxon>Gunneridae</taxon>
        <taxon>Pentapetalae</taxon>
        <taxon>asterids</taxon>
        <taxon>lamiids</taxon>
        <taxon>Lamiales</taxon>
        <taxon>Pedaliaceae</taxon>
        <taxon>Sesamum</taxon>
    </lineage>
</organism>
<comment type="caution">
    <text evidence="1">The sequence shown here is derived from an EMBL/GenBank/DDBJ whole genome shotgun (WGS) entry which is preliminary data.</text>
</comment>
<reference evidence="1" key="1">
    <citation type="submission" date="2020-06" db="EMBL/GenBank/DDBJ databases">
        <authorList>
            <person name="Li T."/>
            <person name="Hu X."/>
            <person name="Zhang T."/>
            <person name="Song X."/>
            <person name="Zhang H."/>
            <person name="Dai N."/>
            <person name="Sheng W."/>
            <person name="Hou X."/>
            <person name="Wei L."/>
        </authorList>
    </citation>
    <scope>NUCLEOTIDE SEQUENCE</scope>
    <source>
        <strain evidence="1">KEN8</strain>
        <tissue evidence="1">Leaf</tissue>
    </source>
</reference>
<evidence type="ECO:0000313" key="1">
    <source>
        <dbReference type="EMBL" id="KAL0302260.1"/>
    </source>
</evidence>
<proteinExistence type="predicted"/>